<keyword evidence="7 18" id="KW-0547">Nucleotide-binding</keyword>
<evidence type="ECO:0000259" key="26">
    <source>
        <dbReference type="PROSITE" id="PS50989"/>
    </source>
</evidence>
<keyword evidence="21" id="KW-0175">Coiled coil</keyword>
<dbReference type="PANTHER" id="PTHR45728:SF3">
    <property type="entry name" value="ACETYL-COA CARBOXYLASE"/>
    <property type="match status" value="1"/>
</dbReference>
<dbReference type="Gene3D" id="2.40.50.100">
    <property type="match status" value="1"/>
</dbReference>
<comment type="cofactor">
    <cofactor evidence="1">
        <name>biotin</name>
        <dbReference type="ChEBI" id="CHEBI:57586"/>
    </cofactor>
</comment>
<dbReference type="Pfam" id="PF00364">
    <property type="entry name" value="Biotin_lipoyl"/>
    <property type="match status" value="1"/>
</dbReference>
<dbReference type="PROSITE" id="PS00188">
    <property type="entry name" value="BIOTIN"/>
    <property type="match status" value="1"/>
</dbReference>
<dbReference type="InterPro" id="IPR023828">
    <property type="entry name" value="Peptidase_S8_Ser-AS"/>
</dbReference>
<dbReference type="Pfam" id="PF05922">
    <property type="entry name" value="Inhibitor_I9"/>
    <property type="match status" value="1"/>
</dbReference>
<dbReference type="SUPFAM" id="SSF51230">
    <property type="entry name" value="Single hybrid motif"/>
    <property type="match status" value="1"/>
</dbReference>
<dbReference type="InterPro" id="IPR011053">
    <property type="entry name" value="Single_hybrid_motif"/>
</dbReference>
<keyword evidence="8 19" id="KW-0378">Hydrolase</keyword>
<feature type="coiled-coil region" evidence="21">
    <location>
        <begin position="2024"/>
        <end position="2051"/>
    </location>
</feature>
<dbReference type="InterPro" id="IPR034733">
    <property type="entry name" value="AcCoA_carboxyl_beta"/>
</dbReference>
<dbReference type="InterPro" id="IPR049076">
    <property type="entry name" value="ACCA"/>
</dbReference>
<dbReference type="PROSITE" id="PS50989">
    <property type="entry name" value="COA_CT_CTER"/>
    <property type="match status" value="1"/>
</dbReference>
<dbReference type="FunFam" id="2.40.50.100:FF:000005">
    <property type="entry name" value="Acetyl-CoA carboxylase 1"/>
    <property type="match status" value="1"/>
</dbReference>
<evidence type="ECO:0000256" key="14">
    <source>
        <dbReference type="ARBA" id="ARBA00023267"/>
    </source>
</evidence>
<dbReference type="FunFam" id="3.40.50.200:FF:000007">
    <property type="entry name" value="Subtilisin-like serine protease"/>
    <property type="match status" value="1"/>
</dbReference>
<feature type="domain" description="ATP-grasp" evidence="23">
    <location>
        <begin position="201"/>
        <end position="393"/>
    </location>
</feature>
<evidence type="ECO:0000259" key="24">
    <source>
        <dbReference type="PROSITE" id="PS50979"/>
    </source>
</evidence>
<evidence type="ECO:0000256" key="5">
    <source>
        <dbReference type="ARBA" id="ARBA00022598"/>
    </source>
</evidence>
<dbReference type="Pfam" id="PF01039">
    <property type="entry name" value="Carboxyl_trans"/>
    <property type="match status" value="1"/>
</dbReference>
<dbReference type="InterPro" id="IPR015500">
    <property type="entry name" value="Peptidase_S8_subtilisin-rel"/>
</dbReference>
<dbReference type="FunFam" id="3.90.226.10:FF:000010">
    <property type="entry name" value="acetyl-CoA carboxylase isoform X2"/>
    <property type="match status" value="1"/>
</dbReference>
<dbReference type="SUPFAM" id="SSF52743">
    <property type="entry name" value="Subtilisin-like"/>
    <property type="match status" value="1"/>
</dbReference>
<feature type="domain" description="Biotin carboxylation" evidence="24">
    <location>
        <begin position="43"/>
        <end position="552"/>
    </location>
</feature>
<sequence length="2577" mass="285563">MSTVQLQDKHKKLAPNFVGYNTIDKAEPSALKDFVVKHEGHTVIKKILISNNGIAAVKEIRSVRKWAYETFGDERTIQFVAMATPEDLEANAEYIRMADQYVEVPGGTNNNNYANVDLIVEIAERTKVDAVWAGWGHASENPDLPEKLAASPRKIIFIGPPGSAMRSLGDKISSTIVAQHAKVPCIPWSGTGVDKVQIDENSGLVSVDPETYAKGCCTGPEDGLEKAKLIGFPVMIKASEGGGGKGIRKVDDEKDFARLYDQAANEIPGSPIFIMKLAGAARHLEVQLLADQYGTNISLFGRDCSVQRRHQKIIEEAPVTIAKPETFRQMEAAAVRLGQLVGYVSAGTVEYLYSYADDKFYFLELNPRLQVEHPTTEMVSGVNLPAAQLQIAMGIPMHRISDIRLLYGVDPHTSTEIDFTFEKPESLQVQRRPTPKGHCTACRITSEDPGEGFKPSGGTLHELNFRSSSNVWGYFSVGNKSSIHSFADSQFGHIFAFGENRQASRKHMVVALKELSIRGDFRTTVEYLIKLLETPDFSENTITTGWLDELITKKLTAERPDQTVAVICGAVTKAFLQGEECQKEYVASLEKGQVPSKELLKTIFNVEFIYEGSKYKFTVAKASANEYTLFINGSRVYTYVKSLSDGGLLVAIGGKSHSIYWKEEVSATRLSVDGKTCLLEVENDPTQLRTPSPGKLVKYLVEDGEHIQAGQPYAEVEVMKMCMPLIAGEDGTVQLLKQPGSTVNAGDILAILALDDPSKVKHALPFDQTLPDLGLPMVIGSKPFQVFNRLINVLKSILDGFDNQVVMKSTVAKLIEVLRNPELPYSEWFTQISALHSRLPPKLDTELTELVERTHKRQAEFPSKQIFALIEKAKKEESLDLLFDQVIEPLVSIASRYEHGLAVHEYNVFAGFLEEYYRVESLFAGENVREEDVILRLRDENKSDLSVVVKTALSHSRIASKNNLIIEILNNYQNVLKNSPVAVEIFKVPLKKIVELDTRATAKATLKAREILIQCSMPSIAERTEQLEHILKTAVVSSNFGASGVAEHTLPKMSVIQEIIDSKYTLFDVLTPFLSSSDPWVAAAAAEVYARRAYRAYSVQNVKHEISDSPNVEPILKWSFTLPSLSTSGYNAIPVTMNRAVSVSDLTFMINKNDSQPVRTGVLAAAKHLDDAEATLSDALASLAKDVKNPSALVNVSNIFINSTVGYDSEDAIIAKMNQIVTDYKNELNNVGIRRISFVVADSFGSYPKYFTFKTSEIGKPYLEDTMIRHIEPALAYQLELARLSNFNIKSVPTSNRNIHVYEASAKNSSGIDKRYFTRGIVRTGSIKNDITASEYLTSEAHRLVSDILDQLEIIDTSNTDLNHIFINFSAVFNITPEDVENAFASFLERFGRRLWRLRVTGAEIRIMCTDAETGVPFPLRAVINNISGYVVKSELYIEEKNAQGEWIFKSIGTPGSMHLRPISTPYPTKEWLQPKRQRAHQLGTTYVYDFPELFKQSLISSWKAFDPSIKVTDSFFTSEELIIDDAGDATPVSREPGANNIGMVGFLINAKTPEYPKGRQFVIVANDITFKIGSFGPEEDAFFNKVTEYAREHGIPRIYLSANSGARIGIAEELLPYYKVSWNDEKDPSKGFQYLYLSQEDMDELEKLGKSSSVKTSKVVENGEARYVIDTIIGTEDGLGVECLKGSGLIAGATSRAYKDIFTITLVTCRSVGIGAYLVRLGERAIQVEGQPIILTGAPAINKLLGREVYSSNLQLGGTQIMYKNGVSHLTASDDLDGVDKIMKWLSYVPAKRGAPVPILETEDSWDRPVDFKPTKNEQYDVRWMIEGRETSDGFEYGLFDKGSFQETLSGWAKGVTIGRARLGGIPMGVIGVETRTVENLYPADPANPDSTEFLVQEAGQVWYPNSAFKTAQAINDFNHGEQLPLMILANWRGFSGGQRDMYNEVLKYGSFIVDALVDYKQPIFTYIPPTGELRGGSWVVVDPTINADMMEMYADVESRAGVLEPAGMVGIKYREGKLIDTMNRLDEICKELKAKVDAAANEEEKAEASKKLSARHDKLLPIYQQISVQFADLHDRSGRMLAKGVIKKELEWTEARRYFFWRVRRRLNEEYLIKRITEQIPSSTRLEKTSRLNSFYPSSLDQNNDKEVAIWIEENHKTLETQLKKLRGDATKQALAKLFKTDAKNTTQGLAEIMERYIIQLKKPDSVEVLCSQDDKIRAFSHLRKEIKKVFSIGKFEGFVGEFSKEVIDRISSNPLVEKITKDIDIQTVNEILVQEDAPAHLVRLSQEDSVEEDEPQNYYFSEEFQGSDVLAYIIDTGVSVNNPGFQGRAMLGPNFSTDLRNVDYIGHGTHVAGILGSRKFGVAKQIKMMSIKVLDSHGGGSLSSVIEGLEFSVNHMKENSLKAIANLSLGAAKSSILDAAVQAAYEQGLLVVVAAGNNNMDACQTSPAGSPYSITVGAINDKTDEIAPFSNWGRCVDIFASGVEVESLSNDRYHDSVQVLSGTSMASPIVAGVAAFLLEQGLPYTEVVSEIKSIAIWDVIPDYSIKMGAGSPNAIANNGLSVSSFGVNSTTVVF</sequence>
<dbReference type="InterPro" id="IPR005482">
    <property type="entry name" value="Biotin_COase_C"/>
</dbReference>
<evidence type="ECO:0000256" key="12">
    <source>
        <dbReference type="ARBA" id="ARBA00023098"/>
    </source>
</evidence>
<dbReference type="InterPro" id="IPR034193">
    <property type="entry name" value="PCSK9_ProteinaseK-like"/>
</dbReference>
<dbReference type="InterPro" id="IPR011761">
    <property type="entry name" value="ATP-grasp"/>
</dbReference>
<dbReference type="InterPro" id="IPR023827">
    <property type="entry name" value="Peptidase_S8_Asp-AS"/>
</dbReference>
<dbReference type="Pfam" id="PF02786">
    <property type="entry name" value="CPSase_L_D2"/>
    <property type="match status" value="1"/>
</dbReference>
<dbReference type="InterPro" id="IPR016185">
    <property type="entry name" value="PreATP-grasp_dom_sf"/>
</dbReference>
<dbReference type="PROSITE" id="PS51892">
    <property type="entry name" value="SUBTILASE"/>
    <property type="match status" value="1"/>
</dbReference>
<evidence type="ECO:0000256" key="3">
    <source>
        <dbReference type="ARBA" id="ARBA00011073"/>
    </source>
</evidence>
<comment type="caution">
    <text evidence="27">The sequence shown here is derived from an EMBL/GenBank/DDBJ whole genome shotgun (WGS) entry which is preliminary data.</text>
</comment>
<dbReference type="InterPro" id="IPR011763">
    <property type="entry name" value="COA_CT_C"/>
</dbReference>
<keyword evidence="10" id="KW-0276">Fatty acid metabolism</keyword>
<dbReference type="PROSITE" id="PS50968">
    <property type="entry name" value="BIOTINYL_LIPOYL"/>
    <property type="match status" value="1"/>
</dbReference>
<feature type="domain" description="Lipoyl-binding" evidence="22">
    <location>
        <begin position="679"/>
        <end position="753"/>
    </location>
</feature>
<dbReference type="PROSITE" id="PS00867">
    <property type="entry name" value="CPSASE_2"/>
    <property type="match status" value="1"/>
</dbReference>
<evidence type="ECO:0000256" key="4">
    <source>
        <dbReference type="ARBA" id="ARBA00022516"/>
    </source>
</evidence>
<evidence type="ECO:0000256" key="17">
    <source>
        <dbReference type="ARBA" id="ARBA00048600"/>
    </source>
</evidence>
<keyword evidence="28" id="KW-1185">Reference proteome</keyword>
<dbReference type="Gene3D" id="3.30.470.20">
    <property type="entry name" value="ATP-grasp fold, B domain"/>
    <property type="match status" value="1"/>
</dbReference>
<evidence type="ECO:0000256" key="21">
    <source>
        <dbReference type="SAM" id="Coils"/>
    </source>
</evidence>
<gene>
    <name evidence="27" type="ORF">CANINC_000777</name>
</gene>
<dbReference type="InterPro" id="IPR013537">
    <property type="entry name" value="AcCoA_COase_cen"/>
</dbReference>
<dbReference type="InterPro" id="IPR005479">
    <property type="entry name" value="CPAse_ATP-bd"/>
</dbReference>
<dbReference type="Gene3D" id="2.40.460.10">
    <property type="entry name" value="Biotin dependent carboxylase carboxyltransferase"/>
    <property type="match status" value="1"/>
</dbReference>
<dbReference type="InterPro" id="IPR029045">
    <property type="entry name" value="ClpP/crotonase-like_dom_sf"/>
</dbReference>
<dbReference type="GO" id="GO:0004252">
    <property type="term" value="F:serine-type endopeptidase activity"/>
    <property type="evidence" value="ECO:0007669"/>
    <property type="project" value="UniProtKB-UniRule"/>
</dbReference>
<dbReference type="GO" id="GO:0005524">
    <property type="term" value="F:ATP binding"/>
    <property type="evidence" value="ECO:0007669"/>
    <property type="project" value="UniProtKB-UniRule"/>
</dbReference>
<evidence type="ECO:0000259" key="22">
    <source>
        <dbReference type="PROSITE" id="PS50968"/>
    </source>
</evidence>
<keyword evidence="12" id="KW-0443">Lipid metabolism</keyword>
<dbReference type="InterPro" id="IPR049074">
    <property type="entry name" value="ACCA_BT"/>
</dbReference>
<dbReference type="Pfam" id="PF00289">
    <property type="entry name" value="Biotin_carb_N"/>
    <property type="match status" value="1"/>
</dbReference>
<evidence type="ECO:0000313" key="28">
    <source>
        <dbReference type="Proteomes" id="UP000307173"/>
    </source>
</evidence>
<dbReference type="Pfam" id="PF21385">
    <property type="entry name" value="ACCA_BT"/>
    <property type="match status" value="1"/>
</dbReference>
<dbReference type="GO" id="GO:0042759">
    <property type="term" value="P:long-chain fatty acid biosynthetic process"/>
    <property type="evidence" value="ECO:0007669"/>
    <property type="project" value="UniProtKB-ARBA"/>
</dbReference>
<dbReference type="SUPFAM" id="SSF52440">
    <property type="entry name" value="PreATP-grasp domain"/>
    <property type="match status" value="1"/>
</dbReference>
<dbReference type="PROSITE" id="PS00136">
    <property type="entry name" value="SUBTILASE_ASP"/>
    <property type="match status" value="1"/>
</dbReference>
<dbReference type="PROSITE" id="PS00137">
    <property type="entry name" value="SUBTILASE_HIS"/>
    <property type="match status" value="1"/>
</dbReference>
<dbReference type="CDD" id="cd04077">
    <property type="entry name" value="Peptidases_S8_PCSK9_ProteinaseK_like"/>
    <property type="match status" value="1"/>
</dbReference>
<feature type="domain" description="CoA carboxyltransferase N-terminal" evidence="25">
    <location>
        <begin position="1466"/>
        <end position="1802"/>
    </location>
</feature>
<dbReference type="GO" id="GO:0004075">
    <property type="term" value="F:biotin carboxylase activity"/>
    <property type="evidence" value="ECO:0007669"/>
    <property type="project" value="UniProtKB-EC"/>
</dbReference>
<dbReference type="Pfam" id="PF02785">
    <property type="entry name" value="Biotin_carb_C"/>
    <property type="match status" value="1"/>
</dbReference>
<evidence type="ECO:0000256" key="16">
    <source>
        <dbReference type="ARBA" id="ARBA00048065"/>
    </source>
</evidence>
<dbReference type="Gene3D" id="3.40.50.20">
    <property type="match status" value="1"/>
</dbReference>
<evidence type="ECO:0000256" key="8">
    <source>
        <dbReference type="ARBA" id="ARBA00022801"/>
    </source>
</evidence>
<dbReference type="Pfam" id="PF00082">
    <property type="entry name" value="Peptidase_S8"/>
    <property type="match status" value="1"/>
</dbReference>
<dbReference type="Pfam" id="PF08326">
    <property type="entry name" value="ACC_central"/>
    <property type="match status" value="1"/>
</dbReference>
<comment type="pathway">
    <text evidence="2">Lipid metabolism; malonyl-CoA biosynthesis; malonyl-CoA from acetyl-CoA: step 1/1.</text>
</comment>
<organism evidence="27 28">
    <name type="scientific">Pichia inconspicua</name>
    <dbReference type="NCBI Taxonomy" id="52247"/>
    <lineage>
        <taxon>Eukaryota</taxon>
        <taxon>Fungi</taxon>
        <taxon>Dikarya</taxon>
        <taxon>Ascomycota</taxon>
        <taxon>Saccharomycotina</taxon>
        <taxon>Pichiomycetes</taxon>
        <taxon>Pichiales</taxon>
        <taxon>Pichiaceae</taxon>
        <taxon>Pichia</taxon>
    </lineage>
</organism>
<dbReference type="PROSITE" id="PS50980">
    <property type="entry name" value="COA_CT_NTER"/>
    <property type="match status" value="1"/>
</dbReference>
<evidence type="ECO:0000313" key="27">
    <source>
        <dbReference type="EMBL" id="TID30622.1"/>
    </source>
</evidence>
<dbReference type="SUPFAM" id="SSF51246">
    <property type="entry name" value="Rudiment single hybrid motif"/>
    <property type="match status" value="1"/>
</dbReference>
<dbReference type="OrthoDB" id="14612at2759"/>
<evidence type="ECO:0000256" key="18">
    <source>
        <dbReference type="PROSITE-ProRule" id="PRU00409"/>
    </source>
</evidence>
<dbReference type="GO" id="GO:0005739">
    <property type="term" value="C:mitochondrion"/>
    <property type="evidence" value="ECO:0007669"/>
    <property type="project" value="TreeGrafter"/>
</dbReference>
<dbReference type="FunFam" id="3.30.1490.20:FF:000003">
    <property type="entry name" value="acetyl-CoA carboxylase isoform X1"/>
    <property type="match status" value="1"/>
</dbReference>
<dbReference type="PROSITE" id="PS50975">
    <property type="entry name" value="ATP_GRASP"/>
    <property type="match status" value="1"/>
</dbReference>
<dbReference type="CDD" id="cd06850">
    <property type="entry name" value="biotinyl_domain"/>
    <property type="match status" value="1"/>
</dbReference>
<keyword evidence="5" id="KW-0436">Ligase</keyword>
<evidence type="ECO:0000256" key="1">
    <source>
        <dbReference type="ARBA" id="ARBA00001953"/>
    </source>
</evidence>
<dbReference type="InterPro" id="IPR010259">
    <property type="entry name" value="S8pro/Inhibitor_I9"/>
</dbReference>
<dbReference type="FunFam" id="2.40.460.10:FF:000001">
    <property type="entry name" value="Acetyl-CoA carboxylase 1"/>
    <property type="match status" value="1"/>
</dbReference>
<keyword evidence="6 19" id="KW-0645">Protease</keyword>
<evidence type="ECO:0000256" key="13">
    <source>
        <dbReference type="ARBA" id="ARBA00023160"/>
    </source>
</evidence>
<keyword evidence="9 19" id="KW-0720">Serine protease</keyword>
<dbReference type="SUPFAM" id="SSF52096">
    <property type="entry name" value="ClpP/crotonase"/>
    <property type="match status" value="2"/>
</dbReference>
<evidence type="ECO:0000256" key="10">
    <source>
        <dbReference type="ARBA" id="ARBA00022832"/>
    </source>
</evidence>
<dbReference type="FunFam" id="3.30.470.20:FF:000005">
    <property type="entry name" value="Acetyl-CoA carboxylase 1"/>
    <property type="match status" value="1"/>
</dbReference>
<dbReference type="Gene3D" id="3.90.1770.10">
    <property type="entry name" value="PreATP-grasp domain"/>
    <property type="match status" value="1"/>
</dbReference>
<dbReference type="SUPFAM" id="SSF54897">
    <property type="entry name" value="Protease propeptides/inhibitors"/>
    <property type="match status" value="1"/>
</dbReference>
<dbReference type="InterPro" id="IPR022398">
    <property type="entry name" value="Peptidase_S8_His-AS"/>
</dbReference>
<dbReference type="InterPro" id="IPR013815">
    <property type="entry name" value="ATP_grasp_subdomain_1"/>
</dbReference>
<dbReference type="InterPro" id="IPR036852">
    <property type="entry name" value="Peptidase_S8/S53_dom_sf"/>
</dbReference>
<keyword evidence="11 18" id="KW-0067">ATP-binding</keyword>
<evidence type="ECO:0000259" key="23">
    <source>
        <dbReference type="PROSITE" id="PS50975"/>
    </source>
</evidence>
<dbReference type="PROSITE" id="PS00138">
    <property type="entry name" value="SUBTILASE_SER"/>
    <property type="match status" value="1"/>
</dbReference>
<dbReference type="GO" id="GO:0046872">
    <property type="term" value="F:metal ion binding"/>
    <property type="evidence" value="ECO:0007669"/>
    <property type="project" value="InterPro"/>
</dbReference>
<evidence type="ECO:0000256" key="9">
    <source>
        <dbReference type="ARBA" id="ARBA00022825"/>
    </source>
</evidence>
<comment type="catalytic activity">
    <reaction evidence="17">
        <text>N(6)-biotinyl-L-lysyl-[protein] + hydrogencarbonate + ATP = N(6)-carboxybiotinyl-L-lysyl-[protein] + ADP + phosphate + H(+)</text>
        <dbReference type="Rhea" id="RHEA:13501"/>
        <dbReference type="Rhea" id="RHEA-COMP:10505"/>
        <dbReference type="Rhea" id="RHEA-COMP:10506"/>
        <dbReference type="ChEBI" id="CHEBI:15378"/>
        <dbReference type="ChEBI" id="CHEBI:17544"/>
        <dbReference type="ChEBI" id="CHEBI:30616"/>
        <dbReference type="ChEBI" id="CHEBI:43474"/>
        <dbReference type="ChEBI" id="CHEBI:83144"/>
        <dbReference type="ChEBI" id="CHEBI:83145"/>
        <dbReference type="ChEBI" id="CHEBI:456216"/>
        <dbReference type="EC" id="6.3.4.14"/>
    </reaction>
</comment>
<comment type="catalytic activity">
    <reaction evidence="16">
        <text>hydrogencarbonate + acetyl-CoA + ATP = malonyl-CoA + ADP + phosphate + H(+)</text>
        <dbReference type="Rhea" id="RHEA:11308"/>
        <dbReference type="ChEBI" id="CHEBI:15378"/>
        <dbReference type="ChEBI" id="CHEBI:17544"/>
        <dbReference type="ChEBI" id="CHEBI:30616"/>
        <dbReference type="ChEBI" id="CHEBI:43474"/>
        <dbReference type="ChEBI" id="CHEBI:57288"/>
        <dbReference type="ChEBI" id="CHEBI:57384"/>
        <dbReference type="ChEBI" id="CHEBI:456216"/>
        <dbReference type="EC" id="6.4.1.2"/>
    </reaction>
</comment>
<dbReference type="UniPathway" id="UPA00655">
    <property type="reaction ID" value="UER00711"/>
</dbReference>
<feature type="active site" description="Charge relay system" evidence="19">
    <location>
        <position position="2507"/>
    </location>
</feature>
<dbReference type="STRING" id="52247.A0A4T0X6I8"/>
<reference evidence="27 28" key="1">
    <citation type="journal article" date="2019" name="Front. Genet.">
        <title>Whole-Genome Sequencing of the Opportunistic Yeast Pathogen Candida inconspicua Uncovers Its Hybrid Origin.</title>
        <authorList>
            <person name="Mixao V."/>
            <person name="Hansen A.P."/>
            <person name="Saus E."/>
            <person name="Boekhout T."/>
            <person name="Lass-Florl C."/>
            <person name="Gabaldon T."/>
        </authorList>
    </citation>
    <scope>NUCLEOTIDE SEQUENCE [LARGE SCALE GENOMIC DNA]</scope>
    <source>
        <strain evidence="27 28">CBS 180</strain>
    </source>
</reference>
<evidence type="ECO:0000259" key="25">
    <source>
        <dbReference type="PROSITE" id="PS50980"/>
    </source>
</evidence>
<dbReference type="SUPFAM" id="SSF56059">
    <property type="entry name" value="Glutathione synthetase ATP-binding domain-like"/>
    <property type="match status" value="1"/>
</dbReference>
<dbReference type="InterPro" id="IPR000089">
    <property type="entry name" value="Biotin_lipoyl"/>
</dbReference>
<dbReference type="Gene3D" id="3.30.1490.20">
    <property type="entry name" value="ATP-grasp fold, A domain"/>
    <property type="match status" value="1"/>
</dbReference>
<dbReference type="SMART" id="SM00878">
    <property type="entry name" value="Biotin_carb_C"/>
    <property type="match status" value="1"/>
</dbReference>
<evidence type="ECO:0000256" key="15">
    <source>
        <dbReference type="ARBA" id="ARBA00023268"/>
    </source>
</evidence>
<dbReference type="FunFam" id="3.40.50.20:FF:000005">
    <property type="entry name" value="acetyl-CoA carboxylase isoform X2"/>
    <property type="match status" value="1"/>
</dbReference>
<keyword evidence="4" id="KW-0444">Lipid biosynthesis</keyword>
<dbReference type="InterPro" id="IPR011762">
    <property type="entry name" value="COA_CT_N"/>
</dbReference>
<dbReference type="InterPro" id="IPR005481">
    <property type="entry name" value="BC-like_N"/>
</dbReference>
<dbReference type="Gene3D" id="3.40.50.200">
    <property type="entry name" value="Peptidase S8/S53 domain"/>
    <property type="match status" value="1"/>
</dbReference>
<dbReference type="Gene3D" id="3.90.226.10">
    <property type="entry name" value="2-enoyl-CoA Hydratase, Chain A, domain 1"/>
    <property type="match status" value="2"/>
</dbReference>
<evidence type="ECO:0000256" key="11">
    <source>
        <dbReference type="ARBA" id="ARBA00022840"/>
    </source>
</evidence>
<protein>
    <submittedName>
        <fullName evidence="27">Uncharacterized protein</fullName>
    </submittedName>
</protein>
<dbReference type="PRINTS" id="PR00723">
    <property type="entry name" value="SUBTILISIN"/>
</dbReference>
<name>A0A4T0X6I8_9ASCO</name>
<keyword evidence="14" id="KW-0092">Biotin</keyword>
<dbReference type="InterPro" id="IPR011054">
    <property type="entry name" value="Rudment_hybrid_motif"/>
</dbReference>
<dbReference type="GO" id="GO:2001295">
    <property type="term" value="P:malonyl-CoA biosynthetic process"/>
    <property type="evidence" value="ECO:0007669"/>
    <property type="project" value="UniProtKB-UniPathway"/>
</dbReference>
<keyword evidence="15" id="KW-0511">Multifunctional enzyme</keyword>
<dbReference type="PROSITE" id="PS00866">
    <property type="entry name" value="CPSASE_1"/>
    <property type="match status" value="1"/>
</dbReference>
<dbReference type="InterPro" id="IPR000209">
    <property type="entry name" value="Peptidase_S8/S53_dom"/>
</dbReference>
<dbReference type="InterPro" id="IPR011764">
    <property type="entry name" value="Biotin_carboxylation_dom"/>
</dbReference>
<dbReference type="PANTHER" id="PTHR45728">
    <property type="entry name" value="ACETYL-COA CARBOXYLASE, ISOFORM A"/>
    <property type="match status" value="1"/>
</dbReference>
<accession>A0A4T0X6I8</accession>
<proteinExistence type="inferred from homology"/>
<evidence type="ECO:0000256" key="19">
    <source>
        <dbReference type="PROSITE-ProRule" id="PRU01240"/>
    </source>
</evidence>
<feature type="active site" description="Charge relay system" evidence="19">
    <location>
        <position position="2318"/>
    </location>
</feature>
<evidence type="ECO:0000256" key="20">
    <source>
        <dbReference type="RuleBase" id="RU003355"/>
    </source>
</evidence>
<dbReference type="GO" id="GO:0003989">
    <property type="term" value="F:acetyl-CoA carboxylase activity"/>
    <property type="evidence" value="ECO:0007669"/>
    <property type="project" value="UniProtKB-EC"/>
</dbReference>
<dbReference type="EMBL" id="SELW01000129">
    <property type="protein sequence ID" value="TID30622.1"/>
    <property type="molecule type" value="Genomic_DNA"/>
</dbReference>
<evidence type="ECO:0000256" key="2">
    <source>
        <dbReference type="ARBA" id="ARBA00004956"/>
    </source>
</evidence>
<dbReference type="Proteomes" id="UP000307173">
    <property type="component" value="Unassembled WGS sequence"/>
</dbReference>
<feature type="domain" description="CoA carboxyltransferase C-terminal" evidence="26">
    <location>
        <begin position="1806"/>
        <end position="2120"/>
    </location>
</feature>
<comment type="similarity">
    <text evidence="3 19 20">Belongs to the peptidase S8 family.</text>
</comment>
<feature type="active site" description="Charge relay system" evidence="19">
    <location>
        <position position="2350"/>
    </location>
</feature>
<evidence type="ECO:0000256" key="7">
    <source>
        <dbReference type="ARBA" id="ARBA00022741"/>
    </source>
</evidence>
<keyword evidence="13" id="KW-0275">Fatty acid biosynthesis</keyword>
<dbReference type="GO" id="GO:0006508">
    <property type="term" value="P:proteolysis"/>
    <property type="evidence" value="ECO:0007669"/>
    <property type="project" value="UniProtKB-KW"/>
</dbReference>
<dbReference type="PROSITE" id="PS50979">
    <property type="entry name" value="BC"/>
    <property type="match status" value="1"/>
</dbReference>
<dbReference type="InterPro" id="IPR001882">
    <property type="entry name" value="Biotin_BS"/>
</dbReference>
<evidence type="ECO:0000256" key="6">
    <source>
        <dbReference type="ARBA" id="ARBA00022670"/>
    </source>
</evidence>